<accession>A0AA39V140</accession>
<sequence>MTTIKKVTVLPSWLTVDDQLTIHDDMDLTLSCLLPGVQAALGALDPYEADLVSTASAGFTTAAPNAPAMKLNASANSFVPMFIYPIPSWNHKIKITKDCKEKTHHVFTLFTPDKCKSPDSGDDMFVVKMPKRWVLEDDEGWIGFGEKEKAQRKDLFDALTHWCRSAVPDKTSSTEDRAEASDGTSPP</sequence>
<dbReference type="Proteomes" id="UP001175228">
    <property type="component" value="Unassembled WGS sequence"/>
</dbReference>
<organism evidence="2 3">
    <name type="scientific">Armillaria luteobubalina</name>
    <dbReference type="NCBI Taxonomy" id="153913"/>
    <lineage>
        <taxon>Eukaryota</taxon>
        <taxon>Fungi</taxon>
        <taxon>Dikarya</taxon>
        <taxon>Basidiomycota</taxon>
        <taxon>Agaricomycotina</taxon>
        <taxon>Agaricomycetes</taxon>
        <taxon>Agaricomycetidae</taxon>
        <taxon>Agaricales</taxon>
        <taxon>Marasmiineae</taxon>
        <taxon>Physalacriaceae</taxon>
        <taxon>Armillaria</taxon>
    </lineage>
</organism>
<reference evidence="2" key="1">
    <citation type="submission" date="2023-06" db="EMBL/GenBank/DDBJ databases">
        <authorList>
            <consortium name="Lawrence Berkeley National Laboratory"/>
            <person name="Ahrendt S."/>
            <person name="Sahu N."/>
            <person name="Indic B."/>
            <person name="Wong-Bajracharya J."/>
            <person name="Merenyi Z."/>
            <person name="Ke H.-M."/>
            <person name="Monk M."/>
            <person name="Kocsube S."/>
            <person name="Drula E."/>
            <person name="Lipzen A."/>
            <person name="Balint B."/>
            <person name="Henrissat B."/>
            <person name="Andreopoulos B."/>
            <person name="Martin F.M."/>
            <person name="Harder C.B."/>
            <person name="Rigling D."/>
            <person name="Ford K.L."/>
            <person name="Foster G.D."/>
            <person name="Pangilinan J."/>
            <person name="Papanicolaou A."/>
            <person name="Barry K."/>
            <person name="LaButti K."/>
            <person name="Viragh M."/>
            <person name="Koriabine M."/>
            <person name="Yan M."/>
            <person name="Riley R."/>
            <person name="Champramary S."/>
            <person name="Plett K.L."/>
            <person name="Tsai I.J."/>
            <person name="Slot J."/>
            <person name="Sipos G."/>
            <person name="Plett J."/>
            <person name="Nagy L.G."/>
            <person name="Grigoriev I.V."/>
        </authorList>
    </citation>
    <scope>NUCLEOTIDE SEQUENCE</scope>
    <source>
        <strain evidence="2">HWK02</strain>
    </source>
</reference>
<comment type="caution">
    <text evidence="2">The sequence shown here is derived from an EMBL/GenBank/DDBJ whole genome shotgun (WGS) entry which is preliminary data.</text>
</comment>
<proteinExistence type="predicted"/>
<evidence type="ECO:0000313" key="2">
    <source>
        <dbReference type="EMBL" id="KAK0506789.1"/>
    </source>
</evidence>
<protein>
    <submittedName>
        <fullName evidence="2">Uncharacterized protein</fullName>
    </submittedName>
</protein>
<name>A0AA39V140_9AGAR</name>
<evidence type="ECO:0000313" key="3">
    <source>
        <dbReference type="Proteomes" id="UP001175228"/>
    </source>
</evidence>
<feature type="region of interest" description="Disordered" evidence="1">
    <location>
        <begin position="167"/>
        <end position="187"/>
    </location>
</feature>
<keyword evidence="3" id="KW-1185">Reference proteome</keyword>
<dbReference type="EMBL" id="JAUEPU010000001">
    <property type="protein sequence ID" value="KAK0506789.1"/>
    <property type="molecule type" value="Genomic_DNA"/>
</dbReference>
<gene>
    <name evidence="2" type="ORF">EDD18DRAFT_1098031</name>
</gene>
<dbReference type="AlphaFoldDB" id="A0AA39V140"/>
<evidence type="ECO:0000256" key="1">
    <source>
        <dbReference type="SAM" id="MobiDB-lite"/>
    </source>
</evidence>